<feature type="domain" description="C2H2-type" evidence="10">
    <location>
        <begin position="592"/>
        <end position="621"/>
    </location>
</feature>
<keyword evidence="5" id="KW-0805">Transcription regulation</keyword>
<feature type="compositionally biased region" description="Polar residues" evidence="9">
    <location>
        <begin position="851"/>
        <end position="870"/>
    </location>
</feature>
<keyword evidence="7" id="KW-0539">Nucleus</keyword>
<feature type="region of interest" description="Disordered" evidence="9">
    <location>
        <begin position="476"/>
        <end position="504"/>
    </location>
</feature>
<dbReference type="GO" id="GO:0008270">
    <property type="term" value="F:zinc ion binding"/>
    <property type="evidence" value="ECO:0007669"/>
    <property type="project" value="UniProtKB-KW"/>
</dbReference>
<feature type="compositionally biased region" description="Low complexity" evidence="9">
    <location>
        <begin position="82"/>
        <end position="91"/>
    </location>
</feature>
<accession>A0A8H3FC08</accession>
<feature type="compositionally biased region" description="Polar residues" evidence="9">
    <location>
        <begin position="486"/>
        <end position="500"/>
    </location>
</feature>
<dbReference type="PANTHER" id="PTHR46179:SF13">
    <property type="entry name" value="C2H2-TYPE DOMAIN-CONTAINING PROTEIN"/>
    <property type="match status" value="1"/>
</dbReference>
<name>A0A8H3FC08_9LECA</name>
<dbReference type="PROSITE" id="PS00028">
    <property type="entry name" value="ZINC_FINGER_C2H2_1"/>
    <property type="match status" value="1"/>
</dbReference>
<keyword evidence="4" id="KW-0862">Zinc</keyword>
<proteinExistence type="predicted"/>
<dbReference type="InterPro" id="IPR051061">
    <property type="entry name" value="Zinc_finger_trans_reg"/>
</dbReference>
<comment type="subcellular location">
    <subcellularLocation>
        <location evidence="1">Nucleus</location>
    </subcellularLocation>
</comment>
<keyword evidence="12" id="KW-1185">Reference proteome</keyword>
<evidence type="ECO:0000256" key="1">
    <source>
        <dbReference type="ARBA" id="ARBA00004123"/>
    </source>
</evidence>
<evidence type="ECO:0000256" key="3">
    <source>
        <dbReference type="ARBA" id="ARBA00022771"/>
    </source>
</evidence>
<feature type="region of interest" description="Disordered" evidence="9">
    <location>
        <begin position="796"/>
        <end position="870"/>
    </location>
</feature>
<reference evidence="11" key="1">
    <citation type="submission" date="2021-03" db="EMBL/GenBank/DDBJ databases">
        <authorList>
            <person name="Tagirdzhanova G."/>
        </authorList>
    </citation>
    <scope>NUCLEOTIDE SEQUENCE</scope>
</reference>
<feature type="region of interest" description="Disordered" evidence="9">
    <location>
        <begin position="559"/>
        <end position="580"/>
    </location>
</feature>
<evidence type="ECO:0000313" key="12">
    <source>
        <dbReference type="Proteomes" id="UP000664169"/>
    </source>
</evidence>
<dbReference type="Proteomes" id="UP000664169">
    <property type="component" value="Unassembled WGS sequence"/>
</dbReference>
<dbReference type="OrthoDB" id="6077919at2759"/>
<dbReference type="Gene3D" id="3.30.160.60">
    <property type="entry name" value="Classic Zinc Finger"/>
    <property type="match status" value="2"/>
</dbReference>
<feature type="region of interest" description="Disordered" evidence="9">
    <location>
        <begin position="402"/>
        <end position="431"/>
    </location>
</feature>
<dbReference type="GO" id="GO:0005634">
    <property type="term" value="C:nucleus"/>
    <property type="evidence" value="ECO:0007669"/>
    <property type="project" value="UniProtKB-SubCell"/>
</dbReference>
<feature type="region of interest" description="Disordered" evidence="9">
    <location>
        <begin position="214"/>
        <end position="236"/>
    </location>
</feature>
<dbReference type="EMBL" id="CAJPDQ010000018">
    <property type="protein sequence ID" value="CAF9922497.1"/>
    <property type="molecule type" value="Genomic_DNA"/>
</dbReference>
<keyword evidence="6" id="KW-0804">Transcription</keyword>
<gene>
    <name evidence="11" type="ORF">GOMPHAMPRED_002581</name>
</gene>
<dbReference type="AlphaFoldDB" id="A0A8H3FC08"/>
<sequence length="870" mass="96683">MNISQPVPKLTDTSVSTSLAVFSDTTTSGRRDCPSLSHHFIMSQQDRLSHGQNQDPRAFRLGHLQSQEKIPEKPPSGVTMASSPSLPRSSSSFLDHDTEMFSPSSMIFGAEDFILANTVSSTEEGFLTTSIGQRLDRNNGPWFATSSIPTASNEITSPPMTGAMTPTPGTVSFLTTRQPVNRESNNQYNMWREPATSNPESLLSPVQAQHPFSIGSHHRGTRSAISTTEGDGFIDDSSMRSDIMGAAMRMSLNQNTSSSMTNRPFSAFNTEPDQFIQQPLTADLPSSSPVELKRKLQDRTGKSKPYFCDIPGCDRLEGFSSESDLDRHKRTRHNIPSSRRPNRSWICQACQTDGKGRNNSKVWLRLDNFRDHCRKSHKNQAVNDLVARSELLQPGALITDHRNLGGLFPPSLDHSDQTDHEPKGKAPMRKNEANVVLSPDEHRDPPFAVVRPHSLHITSRSAGTMRMALDQTSTPLFSSKPLHVNGSISSKSSRQETSPKMNPETIGEEGEYKFSGAALNNFLTHLVGDLTKTLNLDQSATEQAHLVISRGLQQLVDGNLDTNGDADGSSISSSSSTVESGFTPSQQVIKKFACGHTGCAGSFDRQSELTKHAKRHTRPWTCIWPGCTTKRPFGSKGDWKRHEASVHWGRETYRCLEESVTRDKCMKEFSRGDQYRVHLKKDHGIVNELRLKVKSEQDRQVNPLPLEYLCGFCKKMRPTIGDNEDAWNERFEHIEGHFQDGLGVVDWAARGNFIISDRNREGNSARQGLRQRHVVYTQDDTSFDAGFDAVSNISGGSSSGMSISYNPTTRNQNNKKARTKNRSVAENGYHSPSNKRLRADEPDDDDEECSVASSSISRSKTNLRQYHQMA</sequence>
<comment type="caution">
    <text evidence="11">The sequence shown here is derived from an EMBL/GenBank/DDBJ whole genome shotgun (WGS) entry which is preliminary data.</text>
</comment>
<evidence type="ECO:0000256" key="4">
    <source>
        <dbReference type="ARBA" id="ARBA00022833"/>
    </source>
</evidence>
<dbReference type="GO" id="GO:0006357">
    <property type="term" value="P:regulation of transcription by RNA polymerase II"/>
    <property type="evidence" value="ECO:0007669"/>
    <property type="project" value="TreeGrafter"/>
</dbReference>
<protein>
    <recommendedName>
        <fullName evidence="10">C2H2-type domain-containing protein</fullName>
    </recommendedName>
</protein>
<feature type="compositionally biased region" description="Basic and acidic residues" evidence="9">
    <location>
        <begin position="413"/>
        <end position="431"/>
    </location>
</feature>
<evidence type="ECO:0000256" key="2">
    <source>
        <dbReference type="ARBA" id="ARBA00022723"/>
    </source>
</evidence>
<evidence type="ECO:0000256" key="9">
    <source>
        <dbReference type="SAM" id="MobiDB-lite"/>
    </source>
</evidence>
<dbReference type="PANTHER" id="PTHR46179">
    <property type="entry name" value="ZINC FINGER PROTEIN"/>
    <property type="match status" value="1"/>
</dbReference>
<organism evidence="11 12">
    <name type="scientific">Gomphillus americanus</name>
    <dbReference type="NCBI Taxonomy" id="1940652"/>
    <lineage>
        <taxon>Eukaryota</taxon>
        <taxon>Fungi</taxon>
        <taxon>Dikarya</taxon>
        <taxon>Ascomycota</taxon>
        <taxon>Pezizomycotina</taxon>
        <taxon>Lecanoromycetes</taxon>
        <taxon>OSLEUM clade</taxon>
        <taxon>Ostropomycetidae</taxon>
        <taxon>Ostropales</taxon>
        <taxon>Graphidaceae</taxon>
        <taxon>Gomphilloideae</taxon>
        <taxon>Gomphillus</taxon>
    </lineage>
</organism>
<dbReference type="SMART" id="SM00355">
    <property type="entry name" value="ZnF_C2H2"/>
    <property type="match status" value="5"/>
</dbReference>
<dbReference type="PROSITE" id="PS50157">
    <property type="entry name" value="ZINC_FINGER_C2H2_2"/>
    <property type="match status" value="1"/>
</dbReference>
<evidence type="ECO:0000256" key="8">
    <source>
        <dbReference type="PROSITE-ProRule" id="PRU00042"/>
    </source>
</evidence>
<evidence type="ECO:0000259" key="10">
    <source>
        <dbReference type="PROSITE" id="PS50157"/>
    </source>
</evidence>
<feature type="region of interest" description="Disordered" evidence="9">
    <location>
        <begin position="66"/>
        <end position="91"/>
    </location>
</feature>
<evidence type="ECO:0000313" key="11">
    <source>
        <dbReference type="EMBL" id="CAF9922497.1"/>
    </source>
</evidence>
<evidence type="ECO:0000256" key="5">
    <source>
        <dbReference type="ARBA" id="ARBA00023015"/>
    </source>
</evidence>
<keyword evidence="2" id="KW-0479">Metal-binding</keyword>
<evidence type="ECO:0000256" key="7">
    <source>
        <dbReference type="ARBA" id="ARBA00023242"/>
    </source>
</evidence>
<keyword evidence="3 8" id="KW-0863">Zinc-finger</keyword>
<dbReference type="InterPro" id="IPR013087">
    <property type="entry name" value="Znf_C2H2_type"/>
</dbReference>
<evidence type="ECO:0000256" key="6">
    <source>
        <dbReference type="ARBA" id="ARBA00023163"/>
    </source>
</evidence>